<dbReference type="EMBL" id="FMJD01000006">
    <property type="protein sequence ID" value="SCM75423.1"/>
    <property type="molecule type" value="Genomic_DNA"/>
</dbReference>
<sequence>MKASHGLDGILGEIADVAGIAAALALAEQYGGTQVHFPRVAGADHWLVRCVGEEAAKAICAYMTVTDADGHRKGQRGVLIPRGPMGLMRQAKRRLVKELQAGTSAREAARRAGLGERTAWYTKAKLKDGRQDDLF</sequence>
<accession>A0A212LCX9</accession>
<organism evidence="1">
    <name type="scientific">uncultured Pleomorphomonas sp</name>
    <dbReference type="NCBI Taxonomy" id="442121"/>
    <lineage>
        <taxon>Bacteria</taxon>
        <taxon>Pseudomonadati</taxon>
        <taxon>Pseudomonadota</taxon>
        <taxon>Alphaproteobacteria</taxon>
        <taxon>Hyphomicrobiales</taxon>
        <taxon>Pleomorphomonadaceae</taxon>
        <taxon>Pleomorphomonas</taxon>
        <taxon>environmental samples</taxon>
    </lineage>
</organism>
<proteinExistence type="predicted"/>
<name>A0A212LCX9_9HYPH</name>
<dbReference type="RefSeq" id="WP_288195809.1">
    <property type="nucleotide sequence ID" value="NZ_LT608334.1"/>
</dbReference>
<reference evidence="1" key="1">
    <citation type="submission" date="2016-08" db="EMBL/GenBank/DDBJ databases">
        <authorList>
            <person name="Seilhamer J.J."/>
        </authorList>
    </citation>
    <scope>NUCLEOTIDE SEQUENCE</scope>
    <source>
        <strain evidence="1">86</strain>
    </source>
</reference>
<dbReference type="AlphaFoldDB" id="A0A212LCX9"/>
<protein>
    <submittedName>
        <fullName evidence="1">Uncharacterized protein</fullName>
    </submittedName>
</protein>
<evidence type="ECO:0000313" key="1">
    <source>
        <dbReference type="EMBL" id="SCM75423.1"/>
    </source>
</evidence>
<gene>
    <name evidence="1" type="ORF">KL86PLE_20091</name>
</gene>